<dbReference type="InterPro" id="IPR009649">
    <property type="entry name" value="TraU"/>
</dbReference>
<accession>V5F1A7</accession>
<dbReference type="AlphaFoldDB" id="V5F1A7"/>
<sequence length="97" mass="10500">MATDNFDVAYLSKLAPFWDDDELAFALNPEAVLFDTPVAQLPCIAESVKTSTGKSLPMDALFWCLGSQGSAYPLAKTGPFVISARRPFYPNPVIAIS</sequence>
<dbReference type="Proteomes" id="UP000030675">
    <property type="component" value="Unassembled WGS sequence"/>
</dbReference>
<name>V5F1A7_PHOLE</name>
<evidence type="ECO:0000313" key="2">
    <source>
        <dbReference type="Proteomes" id="UP000030675"/>
    </source>
</evidence>
<proteinExistence type="predicted"/>
<gene>
    <name evidence="1" type="ORF">PLEI_0219</name>
</gene>
<evidence type="ECO:0000313" key="1">
    <source>
        <dbReference type="EMBL" id="GAD28578.1"/>
    </source>
</evidence>
<reference evidence="2" key="1">
    <citation type="submission" date="2012-12" db="EMBL/GenBank/DDBJ databases">
        <title>Genome Sequence of Photobacterium leiognathi lrivu.4.1.</title>
        <authorList>
            <person name="Urbanczyk H."/>
            <person name="Ogura Y."/>
            <person name="Hayashi T."/>
            <person name="Dunlap P.V."/>
        </authorList>
    </citation>
    <scope>NUCLEOTIDE SEQUENCE [LARGE SCALE GENOMIC DNA]</scope>
    <source>
        <strain evidence="2">lrivu.4.1</strain>
    </source>
</reference>
<dbReference type="EMBL" id="DF196808">
    <property type="protein sequence ID" value="GAD28578.1"/>
    <property type="molecule type" value="Genomic_DNA"/>
</dbReference>
<dbReference type="eggNOG" id="ENOG502Z7SA">
    <property type="taxonomic scope" value="Bacteria"/>
</dbReference>
<protein>
    <submittedName>
        <fullName evidence="1">Uncharacterized protein</fullName>
    </submittedName>
</protein>
<dbReference type="HOGENOM" id="CLU_2344212_0_0_6"/>
<organism evidence="1 2">
    <name type="scientific">Photobacterium leiognathi lrivu.4.1</name>
    <dbReference type="NCBI Taxonomy" id="1248232"/>
    <lineage>
        <taxon>Bacteria</taxon>
        <taxon>Pseudomonadati</taxon>
        <taxon>Pseudomonadota</taxon>
        <taxon>Gammaproteobacteria</taxon>
        <taxon>Vibrionales</taxon>
        <taxon>Vibrionaceae</taxon>
        <taxon>Photobacterium</taxon>
    </lineage>
</organism>
<dbReference type="Pfam" id="PF06834">
    <property type="entry name" value="TraU"/>
    <property type="match status" value="1"/>
</dbReference>